<evidence type="ECO:0000256" key="1">
    <source>
        <dbReference type="SAM" id="MobiDB-lite"/>
    </source>
</evidence>
<proteinExistence type="predicted"/>
<accession>A0A1L0DHM1</accession>
<dbReference type="AlphaFoldDB" id="A0A1L0DHM1"/>
<feature type="compositionally biased region" description="Basic and acidic residues" evidence="1">
    <location>
        <begin position="292"/>
        <end position="305"/>
    </location>
</feature>
<evidence type="ECO:0000313" key="2">
    <source>
        <dbReference type="EMBL" id="SGZ51894.1"/>
    </source>
</evidence>
<gene>
    <name evidence="2" type="ORF">SAMEA4029009_CIC11G00000002431</name>
</gene>
<name>A0A1L0DHM1_9ASCO</name>
<dbReference type="Proteomes" id="UP000182259">
    <property type="component" value="Chromosome II"/>
</dbReference>
<protein>
    <submittedName>
        <fullName evidence="2">CIC11C00000002431</fullName>
    </submittedName>
</protein>
<organism evidence="2 3">
    <name type="scientific">Sungouiella intermedia</name>
    <dbReference type="NCBI Taxonomy" id="45354"/>
    <lineage>
        <taxon>Eukaryota</taxon>
        <taxon>Fungi</taxon>
        <taxon>Dikarya</taxon>
        <taxon>Ascomycota</taxon>
        <taxon>Saccharomycotina</taxon>
        <taxon>Pichiomycetes</taxon>
        <taxon>Metschnikowiaceae</taxon>
        <taxon>Sungouiella</taxon>
    </lineage>
</organism>
<sequence length="498" mass="57007">MHVDCTSIANLPMGDSISDDKDRKFVTLPLVCLGMFKGGMKCAFLLVTDFTSQTSSTVFSNLLPLLVPLDYELGGRKLDRAKVFSISIGGPYIQRCWTELGKFTPNMQNYNTLSADSCNFSKEGVVALVNFRVQPHYTEKTSIEGFYSRMIVCNREMLSRPSLPKFDKAVFLDFMARYVEYFNIELYDTLLRTFPVEKYVLRTSLVRRDAELRQSHQRDAERARLLQENKRSILDHRPDGFQQIKTDIITQGPPAKARRLMGAQVMFQQHFTQTQQEPESQETNAFDDARTHFEGGEHGRLENHSQNEQGNRSRSGTNGSGNGSESRGERLEYSSGYSQSQKILVQHNGTLQDWNKFSVNKVDFATLARVACHSLSVGTSFTTRCQVHDIRPDARQLFIKPFRRTLKIAPIVIYLTQGSDLVKVELHTEEEKCKLLGIDETEEAIDKIEDLCTILEQLPGTEIEIRLEKRIMTLDFGYERSYWSTSTSLERMKRGYKE</sequence>
<reference evidence="2 3" key="1">
    <citation type="submission" date="2016-10" db="EMBL/GenBank/DDBJ databases">
        <authorList>
            <person name="de Groot N.N."/>
        </authorList>
    </citation>
    <scope>NUCLEOTIDE SEQUENCE [LARGE SCALE GENOMIC DNA]</scope>
    <source>
        <strain evidence="2 3">PYCC 4715</strain>
    </source>
</reference>
<evidence type="ECO:0000313" key="3">
    <source>
        <dbReference type="Proteomes" id="UP000182259"/>
    </source>
</evidence>
<dbReference type="EMBL" id="LT635765">
    <property type="protein sequence ID" value="SGZ51894.1"/>
    <property type="molecule type" value="Genomic_DNA"/>
</dbReference>
<feature type="region of interest" description="Disordered" evidence="1">
    <location>
        <begin position="292"/>
        <end position="333"/>
    </location>
</feature>